<gene>
    <name evidence="1" type="ORF">MGAL_10B086845</name>
</gene>
<proteinExistence type="predicted"/>
<dbReference type="InterPro" id="IPR011042">
    <property type="entry name" value="6-blade_b-propeller_TolB-like"/>
</dbReference>
<dbReference type="SUPFAM" id="SSF63825">
    <property type="entry name" value="YWTD domain"/>
    <property type="match status" value="1"/>
</dbReference>
<sequence length="151" mass="17237">MIRGGTGNIRFLEYNQTLSSSKKGYLLPGQQHKLIFSTYGNIKETDLITGKVADLLTNLKSVIHSIDYDYTYEYVYFTRFERNDILRFRYPAERPYISETVSIADKPVGVAVDSFNSDVYLTEYGTGKLYRCASDGSDKILILQDDPLYAL</sequence>
<comment type="caution">
    <text evidence="1">The sequence shown here is derived from an EMBL/GenBank/DDBJ whole genome shotgun (WGS) entry which is preliminary data.</text>
</comment>
<name>A0A8B6HIQ0_MYTGA</name>
<dbReference type="OrthoDB" id="382013at2759"/>
<dbReference type="EMBL" id="UYJE01010082">
    <property type="protein sequence ID" value="VDI79588.1"/>
    <property type="molecule type" value="Genomic_DNA"/>
</dbReference>
<evidence type="ECO:0000313" key="2">
    <source>
        <dbReference type="Proteomes" id="UP000596742"/>
    </source>
</evidence>
<keyword evidence="2" id="KW-1185">Reference proteome</keyword>
<protein>
    <submittedName>
        <fullName evidence="1">Uncharacterized protein</fullName>
    </submittedName>
</protein>
<organism evidence="1 2">
    <name type="scientific">Mytilus galloprovincialis</name>
    <name type="common">Mediterranean mussel</name>
    <dbReference type="NCBI Taxonomy" id="29158"/>
    <lineage>
        <taxon>Eukaryota</taxon>
        <taxon>Metazoa</taxon>
        <taxon>Spiralia</taxon>
        <taxon>Lophotrochozoa</taxon>
        <taxon>Mollusca</taxon>
        <taxon>Bivalvia</taxon>
        <taxon>Autobranchia</taxon>
        <taxon>Pteriomorphia</taxon>
        <taxon>Mytilida</taxon>
        <taxon>Mytiloidea</taxon>
        <taxon>Mytilidae</taxon>
        <taxon>Mytilinae</taxon>
        <taxon>Mytilus</taxon>
    </lineage>
</organism>
<dbReference type="Gene3D" id="2.120.10.30">
    <property type="entry name" value="TolB, C-terminal domain"/>
    <property type="match status" value="1"/>
</dbReference>
<dbReference type="Proteomes" id="UP000596742">
    <property type="component" value="Unassembled WGS sequence"/>
</dbReference>
<dbReference type="AlphaFoldDB" id="A0A8B6HIQ0"/>
<reference evidence="1" key="1">
    <citation type="submission" date="2018-11" db="EMBL/GenBank/DDBJ databases">
        <authorList>
            <person name="Alioto T."/>
            <person name="Alioto T."/>
        </authorList>
    </citation>
    <scope>NUCLEOTIDE SEQUENCE</scope>
</reference>
<evidence type="ECO:0000313" key="1">
    <source>
        <dbReference type="EMBL" id="VDI79588.1"/>
    </source>
</evidence>
<accession>A0A8B6HIQ0</accession>